<feature type="domain" description="LIM zinc-binding" evidence="6">
    <location>
        <begin position="870"/>
        <end position="931"/>
    </location>
</feature>
<feature type="region of interest" description="Disordered" evidence="5">
    <location>
        <begin position="1"/>
        <end position="129"/>
    </location>
</feature>
<protein>
    <recommendedName>
        <fullName evidence="6">LIM zinc-binding domain-containing protein</fullName>
    </recommendedName>
</protein>
<dbReference type="Pfam" id="PF00412">
    <property type="entry name" value="LIM"/>
    <property type="match status" value="3"/>
</dbReference>
<feature type="compositionally biased region" description="Basic and acidic residues" evidence="5">
    <location>
        <begin position="19"/>
        <end position="36"/>
    </location>
</feature>
<sequence>MLNRQDSACRPLPSPQFFSKHEKAQYLKDLRSEKPRPSGSRPPPPSKFGSLRTSETVDVTEEPRNGHRPTLASSSSMPHMHRRTESDTSTRTMNRSPFAGRPLARAPSASPEPPSHTEDKQPMRRTPSIKYIENGTTWMQKQESKSLRQALQDMDLREEQKMHAAARDQAAELVWKHQNPEAADGPYRNPDLKDYRSHLRKGSYSRTFGQGSASASQRSASDGSQSSNAAEGDNSLSNEPRKYVIPRKVSPPPNEVSVLKKTRESNGKSYDQIASSVAQDIAVAHRRVSSGSKRAPVRIMSGEKKKFMHPDDRIWEDPEEGQSPAKSKAPTIIHEERRESVPAAPSQHVPSYIRKNPFARVRAHVDRMERSNSAPTLQTLPGARSPRHDRVEIHRNPPSQSRNALYTSNEPLSLPPTPPGDTGYDAEDEVAPKRTPTKNGIEVRGDDIRSATSKSRRDYSPALPRPTVVSDKPGRPIVSFKEDWKLKEIMMEEQQSIAPLPRSDPTAEPFRVGRVVEEETKSPHRADSLPAPLKIGRPGSSSFQTPPESPSKGPRPQVSLHESPSKPASPRPLPESPSRIPKINVDEVPKWKASPRSSAPSSSSSNAPPPPIPIICAPNDPAVPSISLPEEPTAASPAVPVIHVDVPEVSVNDASSSSPPRSRIPQRPLPSAGSAPAPGRPLPRHANTTPVLAMKSTPHMTPSIRQSGALCAHCALPIAGRILSAAGERFHPGCFVCHHCETNLECVAFYPEPDKQRSARVERIRARQHGLPIPIPEDAAPEDVERWEAEDGDESLRFYCHLDFHEMFSPRCKSCKTPIEGEVIVACGAEWHAGHFFCAQCGDPFDSTTPFVEKDGYAWCVGCHTNRYSSKCRKCKKPVTDVVVKALGSDWHANCFVCLECNGEFEDGRYFLRGESHDPVCVKCEERRLKA</sequence>
<dbReference type="OrthoDB" id="15567at2759"/>
<dbReference type="Proteomes" id="UP000070133">
    <property type="component" value="Unassembled WGS sequence"/>
</dbReference>
<dbReference type="PANTHER" id="PTHR24214">
    <property type="entry name" value="PDZ AND LIM DOMAIN PROTEIN ZASP"/>
    <property type="match status" value="1"/>
</dbReference>
<feature type="domain" description="LIM zinc-binding" evidence="6">
    <location>
        <begin position="709"/>
        <end position="810"/>
    </location>
</feature>
<feature type="compositionally biased region" description="Low complexity" evidence="5">
    <location>
        <begin position="209"/>
        <end position="230"/>
    </location>
</feature>
<evidence type="ECO:0000259" key="6">
    <source>
        <dbReference type="PROSITE" id="PS50023"/>
    </source>
</evidence>
<dbReference type="GO" id="GO:0030036">
    <property type="term" value="P:actin cytoskeleton organization"/>
    <property type="evidence" value="ECO:0007669"/>
    <property type="project" value="TreeGrafter"/>
</dbReference>
<dbReference type="SUPFAM" id="SSF57716">
    <property type="entry name" value="Glucocorticoid receptor-like (DNA-binding domain)"/>
    <property type="match status" value="3"/>
</dbReference>
<dbReference type="GO" id="GO:0001725">
    <property type="term" value="C:stress fiber"/>
    <property type="evidence" value="ECO:0007669"/>
    <property type="project" value="TreeGrafter"/>
</dbReference>
<dbReference type="GO" id="GO:0051371">
    <property type="term" value="F:muscle alpha-actinin binding"/>
    <property type="evidence" value="ECO:0007669"/>
    <property type="project" value="TreeGrafter"/>
</dbReference>
<dbReference type="PROSITE" id="PS50023">
    <property type="entry name" value="LIM_DOMAIN_2"/>
    <property type="match status" value="2"/>
</dbReference>
<feature type="compositionally biased region" description="Low complexity" evidence="5">
    <location>
        <begin position="655"/>
        <end position="677"/>
    </location>
</feature>
<comment type="caution">
    <text evidence="7">The sequence shown here is derived from an EMBL/GenBank/DDBJ whole genome shotgun (WGS) entry which is preliminary data.</text>
</comment>
<feature type="compositionally biased region" description="Basic and acidic residues" evidence="5">
    <location>
        <begin position="159"/>
        <end position="179"/>
    </location>
</feature>
<gene>
    <name evidence="7" type="ORF">AC578_4599</name>
</gene>
<feature type="compositionally biased region" description="Basic and acidic residues" evidence="5">
    <location>
        <begin position="301"/>
        <end position="316"/>
    </location>
</feature>
<dbReference type="Gene3D" id="2.10.110.10">
    <property type="entry name" value="Cysteine Rich Protein"/>
    <property type="match status" value="3"/>
</dbReference>
<feature type="region of interest" description="Disordered" evidence="5">
    <location>
        <begin position="285"/>
        <end position="475"/>
    </location>
</feature>
<dbReference type="GO" id="GO:0046872">
    <property type="term" value="F:metal ion binding"/>
    <property type="evidence" value="ECO:0007669"/>
    <property type="project" value="UniProtKB-KW"/>
</dbReference>
<dbReference type="InterPro" id="IPR001781">
    <property type="entry name" value="Znf_LIM"/>
</dbReference>
<dbReference type="STRING" id="321146.A0A139H523"/>
<feature type="compositionally biased region" description="Basic and acidic residues" evidence="5">
    <location>
        <begin position="386"/>
        <end position="395"/>
    </location>
</feature>
<accession>A0A139H523</accession>
<keyword evidence="2 4" id="KW-0862">Zinc</keyword>
<dbReference type="CDD" id="cd08368">
    <property type="entry name" value="LIM"/>
    <property type="match status" value="2"/>
</dbReference>
<organism evidence="7 8">
    <name type="scientific">Pseudocercospora eumusae</name>
    <dbReference type="NCBI Taxonomy" id="321146"/>
    <lineage>
        <taxon>Eukaryota</taxon>
        <taxon>Fungi</taxon>
        <taxon>Dikarya</taxon>
        <taxon>Ascomycota</taxon>
        <taxon>Pezizomycotina</taxon>
        <taxon>Dothideomycetes</taxon>
        <taxon>Dothideomycetidae</taxon>
        <taxon>Mycosphaerellales</taxon>
        <taxon>Mycosphaerellaceae</taxon>
        <taxon>Pseudocercospora</taxon>
    </lineage>
</organism>
<dbReference type="PANTHER" id="PTHR24214:SF62">
    <property type="entry name" value="LEUPAXIN"/>
    <property type="match status" value="1"/>
</dbReference>
<dbReference type="GO" id="GO:0003779">
    <property type="term" value="F:actin binding"/>
    <property type="evidence" value="ECO:0007669"/>
    <property type="project" value="TreeGrafter"/>
</dbReference>
<evidence type="ECO:0000256" key="4">
    <source>
        <dbReference type="PROSITE-ProRule" id="PRU00125"/>
    </source>
</evidence>
<proteinExistence type="predicted"/>
<evidence type="ECO:0000256" key="5">
    <source>
        <dbReference type="SAM" id="MobiDB-lite"/>
    </source>
</evidence>
<feature type="compositionally biased region" description="Low complexity" evidence="5">
    <location>
        <begin position="594"/>
        <end position="606"/>
    </location>
</feature>
<feature type="region of interest" description="Disordered" evidence="5">
    <location>
        <begin position="159"/>
        <end position="271"/>
    </location>
</feature>
<feature type="region of interest" description="Disordered" evidence="5">
    <location>
        <begin position="650"/>
        <end position="687"/>
    </location>
</feature>
<name>A0A139H523_9PEZI</name>
<dbReference type="GO" id="GO:0031941">
    <property type="term" value="C:filamentous actin"/>
    <property type="evidence" value="ECO:0007669"/>
    <property type="project" value="TreeGrafter"/>
</dbReference>
<feature type="region of interest" description="Disordered" evidence="5">
    <location>
        <begin position="494"/>
        <end position="618"/>
    </location>
</feature>
<dbReference type="FunFam" id="2.10.110.10:FF:000077">
    <property type="entry name" value="LIM domain protein"/>
    <property type="match status" value="1"/>
</dbReference>
<reference evidence="7 8" key="1">
    <citation type="submission" date="2015-07" db="EMBL/GenBank/DDBJ databases">
        <title>Comparative genomics of the Sigatoka disease complex on banana suggests a link between parallel evolutionary changes in Pseudocercospora fijiensis and Pseudocercospora eumusae and increased virulence on the banana host.</title>
        <authorList>
            <person name="Chang T.-C."/>
            <person name="Salvucci A."/>
            <person name="Crous P.W."/>
            <person name="Stergiopoulos I."/>
        </authorList>
    </citation>
    <scope>NUCLEOTIDE SEQUENCE [LARGE SCALE GENOMIC DNA]</scope>
    <source>
        <strain evidence="7 8">CBS 114824</strain>
    </source>
</reference>
<keyword evidence="3 4" id="KW-0440">LIM domain</keyword>
<keyword evidence="8" id="KW-1185">Reference proteome</keyword>
<evidence type="ECO:0000256" key="1">
    <source>
        <dbReference type="ARBA" id="ARBA00022723"/>
    </source>
</evidence>
<dbReference type="SMART" id="SM00132">
    <property type="entry name" value="LIM"/>
    <property type="match status" value="3"/>
</dbReference>
<dbReference type="InterPro" id="IPR050604">
    <property type="entry name" value="PDZ-LIM_domain"/>
</dbReference>
<dbReference type="PROSITE" id="PS00478">
    <property type="entry name" value="LIM_DOMAIN_1"/>
    <property type="match status" value="2"/>
</dbReference>
<feature type="compositionally biased region" description="Basic and acidic residues" evidence="5">
    <location>
        <begin position="441"/>
        <end position="459"/>
    </location>
</feature>
<dbReference type="AlphaFoldDB" id="A0A139H523"/>
<dbReference type="EMBL" id="LFZN01000140">
    <property type="protein sequence ID" value="KXS97512.1"/>
    <property type="molecule type" value="Genomic_DNA"/>
</dbReference>
<feature type="compositionally biased region" description="Polar residues" evidence="5">
    <location>
        <begin position="397"/>
        <end position="411"/>
    </location>
</feature>
<dbReference type="GO" id="GO:0030695">
    <property type="term" value="F:GTPase regulator activity"/>
    <property type="evidence" value="ECO:0007669"/>
    <property type="project" value="UniProtKB-ARBA"/>
</dbReference>
<evidence type="ECO:0000313" key="7">
    <source>
        <dbReference type="EMBL" id="KXS97512.1"/>
    </source>
</evidence>
<evidence type="ECO:0000313" key="8">
    <source>
        <dbReference type="Proteomes" id="UP000070133"/>
    </source>
</evidence>
<feature type="compositionally biased region" description="Basic and acidic residues" evidence="5">
    <location>
        <begin position="514"/>
        <end position="527"/>
    </location>
</feature>
<keyword evidence="1 4" id="KW-0479">Metal-binding</keyword>
<evidence type="ECO:0000256" key="2">
    <source>
        <dbReference type="ARBA" id="ARBA00022833"/>
    </source>
</evidence>
<evidence type="ECO:0000256" key="3">
    <source>
        <dbReference type="ARBA" id="ARBA00023038"/>
    </source>
</evidence>